<keyword evidence="7" id="KW-1185">Reference proteome</keyword>
<comment type="subcellular location">
    <subcellularLocation>
        <location evidence="1">Membrane</location>
    </subcellularLocation>
</comment>
<protein>
    <submittedName>
        <fullName evidence="6">DUF1741-domain-containing protein</fullName>
    </submittedName>
</protein>
<evidence type="ECO:0000313" key="6">
    <source>
        <dbReference type="EMBL" id="KAF2793944.1"/>
    </source>
</evidence>
<dbReference type="GO" id="GO:0005829">
    <property type="term" value="C:cytosol"/>
    <property type="evidence" value="ECO:0007669"/>
    <property type="project" value="TreeGrafter"/>
</dbReference>
<feature type="domain" description="Armadillo-like helical" evidence="5">
    <location>
        <begin position="401"/>
        <end position="626"/>
    </location>
</feature>
<dbReference type="Pfam" id="PF08427">
    <property type="entry name" value="ARMH3_C"/>
    <property type="match status" value="1"/>
</dbReference>
<accession>A0A6A6XCQ5</accession>
<organism evidence="6 7">
    <name type="scientific">Melanomma pulvis-pyrius CBS 109.77</name>
    <dbReference type="NCBI Taxonomy" id="1314802"/>
    <lineage>
        <taxon>Eukaryota</taxon>
        <taxon>Fungi</taxon>
        <taxon>Dikarya</taxon>
        <taxon>Ascomycota</taxon>
        <taxon>Pezizomycotina</taxon>
        <taxon>Dothideomycetes</taxon>
        <taxon>Pleosporomycetidae</taxon>
        <taxon>Pleosporales</taxon>
        <taxon>Melanommataceae</taxon>
        <taxon>Melanomma</taxon>
    </lineage>
</organism>
<dbReference type="SMART" id="SM01158">
    <property type="entry name" value="DUF1741"/>
    <property type="match status" value="1"/>
</dbReference>
<dbReference type="EMBL" id="MU001909">
    <property type="protein sequence ID" value="KAF2793944.1"/>
    <property type="molecule type" value="Genomic_DNA"/>
</dbReference>
<name>A0A6A6XCQ5_9PLEO</name>
<dbReference type="PANTHER" id="PTHR13608">
    <property type="entry name" value="ARMADILLO-LIKE HELICAL DOMAIN-CONTAINING PROTEIN 3"/>
    <property type="match status" value="1"/>
</dbReference>
<dbReference type="InterPro" id="IPR013636">
    <property type="entry name" value="ARMH3_C"/>
</dbReference>
<evidence type="ECO:0000259" key="5">
    <source>
        <dbReference type="SMART" id="SM01158"/>
    </source>
</evidence>
<evidence type="ECO:0000256" key="3">
    <source>
        <dbReference type="ARBA" id="ARBA00022989"/>
    </source>
</evidence>
<dbReference type="OrthoDB" id="2012278at2759"/>
<dbReference type="GO" id="GO:0016020">
    <property type="term" value="C:membrane"/>
    <property type="evidence" value="ECO:0007669"/>
    <property type="project" value="UniProtKB-SubCell"/>
</dbReference>
<keyword evidence="3" id="KW-1133">Transmembrane helix</keyword>
<keyword evidence="4" id="KW-0472">Membrane</keyword>
<reference evidence="6" key="1">
    <citation type="journal article" date="2020" name="Stud. Mycol.">
        <title>101 Dothideomycetes genomes: a test case for predicting lifestyles and emergence of pathogens.</title>
        <authorList>
            <person name="Haridas S."/>
            <person name="Albert R."/>
            <person name="Binder M."/>
            <person name="Bloem J."/>
            <person name="Labutti K."/>
            <person name="Salamov A."/>
            <person name="Andreopoulos B."/>
            <person name="Baker S."/>
            <person name="Barry K."/>
            <person name="Bills G."/>
            <person name="Bluhm B."/>
            <person name="Cannon C."/>
            <person name="Castanera R."/>
            <person name="Culley D."/>
            <person name="Daum C."/>
            <person name="Ezra D."/>
            <person name="Gonzalez J."/>
            <person name="Henrissat B."/>
            <person name="Kuo A."/>
            <person name="Liang C."/>
            <person name="Lipzen A."/>
            <person name="Lutzoni F."/>
            <person name="Magnuson J."/>
            <person name="Mondo S."/>
            <person name="Nolan M."/>
            <person name="Ohm R."/>
            <person name="Pangilinan J."/>
            <person name="Park H.-J."/>
            <person name="Ramirez L."/>
            <person name="Alfaro M."/>
            <person name="Sun H."/>
            <person name="Tritt A."/>
            <person name="Yoshinaga Y."/>
            <person name="Zwiers L.-H."/>
            <person name="Turgeon B."/>
            <person name="Goodwin S."/>
            <person name="Spatafora J."/>
            <person name="Crous P."/>
            <person name="Grigoriev I."/>
        </authorList>
    </citation>
    <scope>NUCLEOTIDE SEQUENCE</scope>
    <source>
        <strain evidence="6">CBS 109.77</strain>
    </source>
</reference>
<gene>
    <name evidence="6" type="ORF">K505DRAFT_243234</name>
</gene>
<evidence type="ECO:0000256" key="4">
    <source>
        <dbReference type="ARBA" id="ARBA00023136"/>
    </source>
</evidence>
<evidence type="ECO:0000256" key="2">
    <source>
        <dbReference type="ARBA" id="ARBA00022692"/>
    </source>
</evidence>
<proteinExistence type="predicted"/>
<keyword evidence="2" id="KW-0812">Transmembrane</keyword>
<sequence length="629" mass="70781">MEPSPLTQDSRPDSFQPKIIRLYETLFREDDEDYDFSDGFWEEFFLLRPDGPGLKRLLGTMDPDDMLHTQAHSQQLFLRAIQRVKQATAPSDEVALDTLTVFLEAALGKKYTNPSSDILSILAGLHDADAVMSDFVATLDTVIRSGRSMALRLKAVRTSLSIAAAGFHTALPSYFTHRDLFPSLMKYIQDCDDNTQVLPAFYFLGLLVNYNKFEFQNPYRLRLDDFVNDGIIQKMIGSFGATCSSLRDAYVAVHDDMPEGWTLGSTLNYIGLGVLAPASRPSTPVPALEETKSLFAALPGPEIGLLLSTYDFANANKVFCFNLVTMAPSSKGDASPLSSFLSLTSYLFQHAHRSHRSSLYTYLSLFVLQILVEDQLLVKRLCSDENKLSARLCRQRQPYLPLAKGDRVPAAIIIDLMIDGINHNLRRKLDVELYLLCLGVLLRLLSYLSRAKVRIAYHWSELWRTLLSFFRFLSTYTNDVRSIHRSSEMVDLLVNLLAFALSNGENFLPDPAAYDDLFYKVVETGDILAKFRDAFGMSGQSGNSIQTLINVSSHYHALLEGNEKGKPRSNNLSPREVSDVIKQGYDTLSIEAGEGLDRWERFREADFKTFLKRIARAAVDDAKALNMER</sequence>
<dbReference type="Proteomes" id="UP000799757">
    <property type="component" value="Unassembled WGS sequence"/>
</dbReference>
<dbReference type="AlphaFoldDB" id="A0A6A6XCQ5"/>
<evidence type="ECO:0000256" key="1">
    <source>
        <dbReference type="ARBA" id="ARBA00004370"/>
    </source>
</evidence>
<dbReference type="PANTHER" id="PTHR13608:SF3">
    <property type="entry name" value="ARMADILLO-LIKE HELICAL DOMAIN-CONTAINING PROTEIN 3"/>
    <property type="match status" value="1"/>
</dbReference>
<dbReference type="InterPro" id="IPR039868">
    <property type="entry name" value="ARMD3-like"/>
</dbReference>
<evidence type="ECO:0000313" key="7">
    <source>
        <dbReference type="Proteomes" id="UP000799757"/>
    </source>
</evidence>